<dbReference type="EMBL" id="SMOL01000781">
    <property type="protein sequence ID" value="KAB2596832.1"/>
    <property type="molecule type" value="Genomic_DNA"/>
</dbReference>
<comment type="caution">
    <text evidence="2">The sequence shown here is derived from an EMBL/GenBank/DDBJ whole genome shotgun (WGS) entry which is preliminary data.</text>
</comment>
<dbReference type="Proteomes" id="UP000327157">
    <property type="component" value="Chromosome 7"/>
</dbReference>
<proteinExistence type="predicted"/>
<evidence type="ECO:0000313" key="2">
    <source>
        <dbReference type="EMBL" id="KAB2596832.1"/>
    </source>
</evidence>
<sequence>MPPQFAAFNRNKLRKGGHDPKKNMITCSPSKSRRKNIVCLSKRDRCNVGFAFPRVHGDAQTSGEPEVVSLAKEILWNMN</sequence>
<evidence type="ECO:0000313" key="3">
    <source>
        <dbReference type="Proteomes" id="UP000327157"/>
    </source>
</evidence>
<dbReference type="AlphaFoldDB" id="A0A5N5F6G4"/>
<feature type="region of interest" description="Disordered" evidence="1">
    <location>
        <begin position="1"/>
        <end position="28"/>
    </location>
</feature>
<reference evidence="2 3" key="3">
    <citation type="submission" date="2019-11" db="EMBL/GenBank/DDBJ databases">
        <title>A de novo genome assembly of a pear dwarfing rootstock.</title>
        <authorList>
            <person name="Wang F."/>
            <person name="Wang J."/>
            <person name="Li S."/>
            <person name="Zhang Y."/>
            <person name="Fang M."/>
            <person name="Ma L."/>
            <person name="Zhao Y."/>
            <person name="Jiang S."/>
        </authorList>
    </citation>
    <scope>NUCLEOTIDE SEQUENCE [LARGE SCALE GENOMIC DNA]</scope>
    <source>
        <strain evidence="2">S2</strain>
        <tissue evidence="2">Leaf</tissue>
    </source>
</reference>
<protein>
    <submittedName>
        <fullName evidence="2">Importin subunit beta-1-like</fullName>
    </submittedName>
</protein>
<organism evidence="2 3">
    <name type="scientific">Pyrus ussuriensis x Pyrus communis</name>
    <dbReference type="NCBI Taxonomy" id="2448454"/>
    <lineage>
        <taxon>Eukaryota</taxon>
        <taxon>Viridiplantae</taxon>
        <taxon>Streptophyta</taxon>
        <taxon>Embryophyta</taxon>
        <taxon>Tracheophyta</taxon>
        <taxon>Spermatophyta</taxon>
        <taxon>Magnoliopsida</taxon>
        <taxon>eudicotyledons</taxon>
        <taxon>Gunneridae</taxon>
        <taxon>Pentapetalae</taxon>
        <taxon>rosids</taxon>
        <taxon>fabids</taxon>
        <taxon>Rosales</taxon>
        <taxon>Rosaceae</taxon>
        <taxon>Amygdaloideae</taxon>
        <taxon>Maleae</taxon>
        <taxon>Pyrus</taxon>
    </lineage>
</organism>
<name>A0A5N5F6G4_9ROSA</name>
<accession>A0A5N5F6G4</accession>
<keyword evidence="3" id="KW-1185">Reference proteome</keyword>
<reference evidence="3" key="2">
    <citation type="submission" date="2019-10" db="EMBL/GenBank/DDBJ databases">
        <title>A de novo genome assembly of a pear dwarfing rootstock.</title>
        <authorList>
            <person name="Wang F."/>
            <person name="Wang J."/>
            <person name="Li S."/>
            <person name="Zhang Y."/>
            <person name="Fang M."/>
            <person name="Ma L."/>
            <person name="Zhao Y."/>
            <person name="Jiang S."/>
        </authorList>
    </citation>
    <scope>NUCLEOTIDE SEQUENCE [LARGE SCALE GENOMIC DNA]</scope>
</reference>
<reference evidence="2 3" key="1">
    <citation type="submission" date="2019-09" db="EMBL/GenBank/DDBJ databases">
        <authorList>
            <person name="Ou C."/>
        </authorList>
    </citation>
    <scope>NUCLEOTIDE SEQUENCE [LARGE SCALE GENOMIC DNA]</scope>
    <source>
        <strain evidence="2">S2</strain>
        <tissue evidence="2">Leaf</tissue>
    </source>
</reference>
<evidence type="ECO:0000256" key="1">
    <source>
        <dbReference type="SAM" id="MobiDB-lite"/>
    </source>
</evidence>
<gene>
    <name evidence="2" type="ORF">D8674_032282</name>
</gene>